<evidence type="ECO:0000313" key="3">
    <source>
        <dbReference type="Proteomes" id="UP000068167"/>
    </source>
</evidence>
<dbReference type="Pfam" id="PF01850">
    <property type="entry name" value="PIN"/>
    <property type="match status" value="1"/>
</dbReference>
<sequence length="136" mass="16262">MKQIFADTFYWVALINPQDNWHQRAREVTSSLKNVKLVTTDEVLVELLNFMSVRGANRKRRTVEFIDDLLQNPRLQVIPQNRESFLQGFELYRRRPDKEYSLTDCISMTVMQRLKITQVLTHDNHFQQEGFIILFE</sequence>
<dbReference type="RefSeq" id="WP_004268192.1">
    <property type="nucleotide sequence ID" value="NZ_CP011339.1"/>
</dbReference>
<proteinExistence type="predicted"/>
<dbReference type="InterPro" id="IPR039018">
    <property type="entry name" value="VapC20-like"/>
</dbReference>
<dbReference type="EMBL" id="CP011339">
    <property type="protein sequence ID" value="AKV67273.1"/>
    <property type="molecule type" value="Genomic_DNA"/>
</dbReference>
<dbReference type="KEGG" id="mpk:VL20_2159"/>
<evidence type="ECO:0000259" key="1">
    <source>
        <dbReference type="Pfam" id="PF01850"/>
    </source>
</evidence>
<dbReference type="Proteomes" id="UP000068167">
    <property type="component" value="Chromosome"/>
</dbReference>
<organism evidence="2 3">
    <name type="scientific">Microcystis panniformis FACHB-1757</name>
    <dbReference type="NCBI Taxonomy" id="1638788"/>
    <lineage>
        <taxon>Bacteria</taxon>
        <taxon>Bacillati</taxon>
        <taxon>Cyanobacteriota</taxon>
        <taxon>Cyanophyceae</taxon>
        <taxon>Oscillatoriophycideae</taxon>
        <taxon>Chroococcales</taxon>
        <taxon>Microcystaceae</taxon>
        <taxon>Microcystis</taxon>
    </lineage>
</organism>
<evidence type="ECO:0000313" key="2">
    <source>
        <dbReference type="EMBL" id="AKV67273.1"/>
    </source>
</evidence>
<dbReference type="AlphaFoldDB" id="A0A0K1RZT3"/>
<gene>
    <name evidence="2" type="ORF">VL20_2159</name>
</gene>
<dbReference type="GO" id="GO:0004521">
    <property type="term" value="F:RNA endonuclease activity"/>
    <property type="evidence" value="ECO:0007669"/>
    <property type="project" value="InterPro"/>
</dbReference>
<protein>
    <recommendedName>
        <fullName evidence="1">PIN domain-containing protein</fullName>
    </recommendedName>
</protein>
<feature type="domain" description="PIN" evidence="1">
    <location>
        <begin position="4"/>
        <end position="128"/>
    </location>
</feature>
<dbReference type="PANTHER" id="PTHR42188">
    <property type="entry name" value="23S RRNA-SPECIFIC ENDONUCLEASE VAPC20"/>
    <property type="match status" value="1"/>
</dbReference>
<dbReference type="GO" id="GO:0016075">
    <property type="term" value="P:rRNA catabolic process"/>
    <property type="evidence" value="ECO:0007669"/>
    <property type="project" value="TreeGrafter"/>
</dbReference>
<keyword evidence="3" id="KW-1185">Reference proteome</keyword>
<dbReference type="InterPro" id="IPR029060">
    <property type="entry name" value="PIN-like_dom_sf"/>
</dbReference>
<dbReference type="SUPFAM" id="SSF88723">
    <property type="entry name" value="PIN domain-like"/>
    <property type="match status" value="1"/>
</dbReference>
<dbReference type="Gene3D" id="3.40.50.1010">
    <property type="entry name" value="5'-nuclease"/>
    <property type="match status" value="1"/>
</dbReference>
<name>A0A0K1RZT3_9CHRO</name>
<dbReference type="InterPro" id="IPR002716">
    <property type="entry name" value="PIN_dom"/>
</dbReference>
<reference evidence="2 3" key="1">
    <citation type="journal article" date="2016" name="Stand. Genomic Sci.">
        <title>Complete genome sequence and genomic characterization of Microcystis panniformis FACHB 1757 by third-generation sequencing.</title>
        <authorList>
            <person name="Zhang J.Y."/>
            <person name="Guan R."/>
            <person name="Zhang H.J."/>
            <person name="Li H."/>
            <person name="Xiao P."/>
            <person name="Yu G.L."/>
            <person name="Du L."/>
            <person name="Cao D.M."/>
            <person name="Zhu B.C."/>
            <person name="Li R.H."/>
            <person name="Lu Z.H."/>
        </authorList>
    </citation>
    <scope>NUCLEOTIDE SEQUENCE [LARGE SCALE GENOMIC DNA]</scope>
    <source>
        <strain evidence="2 3">FACHB-1757</strain>
    </source>
</reference>
<accession>A0A0K1RZT3</accession>
<dbReference type="PATRIC" id="fig|1638788.3.peg.2173"/>
<dbReference type="PANTHER" id="PTHR42188:SF1">
    <property type="entry name" value="23S RRNA-SPECIFIC ENDONUCLEASE VAPC20"/>
    <property type="match status" value="1"/>
</dbReference>